<dbReference type="RefSeq" id="WP_046504851.1">
    <property type="nucleotide sequence ID" value="NZ_LANI01000004.1"/>
</dbReference>
<dbReference type="OrthoDB" id="8479148at2"/>
<sequence length="171" mass="19620">MIDIIRGSELPKQAAAEESFCRLYDYWRSVTPSDRTLPGRQHINPAEITDLLGRVALVDVHHDNDRIHFQYRLWGSIMTDIMGQDCTGKFIHNLFSGKQLETIQHAFESVVEFGCPHFCEVTWGVEEQESRRYKRLLLPLAADGENVNMILGSIAETEPMIEQPSLSRYAR</sequence>
<evidence type="ECO:0000313" key="2">
    <source>
        <dbReference type="Proteomes" id="UP000034491"/>
    </source>
</evidence>
<gene>
    <name evidence="1" type="ORF">WH95_06835</name>
</gene>
<name>A0A0M2R699_9PROT</name>
<dbReference type="InterPro" id="IPR009922">
    <property type="entry name" value="DUF1457"/>
</dbReference>
<keyword evidence="2" id="KW-1185">Reference proteome</keyword>
<dbReference type="AlphaFoldDB" id="A0A0M2R699"/>
<evidence type="ECO:0008006" key="3">
    <source>
        <dbReference type="Google" id="ProtNLM"/>
    </source>
</evidence>
<proteinExistence type="predicted"/>
<dbReference type="Proteomes" id="UP000034491">
    <property type="component" value="Unassembled WGS sequence"/>
</dbReference>
<protein>
    <recommendedName>
        <fullName evidence="3">PAS domain-containing protein</fullName>
    </recommendedName>
</protein>
<evidence type="ECO:0000313" key="1">
    <source>
        <dbReference type="EMBL" id="KKJ77417.1"/>
    </source>
</evidence>
<comment type="caution">
    <text evidence="1">The sequence shown here is derived from an EMBL/GenBank/DDBJ whole genome shotgun (WGS) entry which is preliminary data.</text>
</comment>
<organism evidence="1 2">
    <name type="scientific">Kiloniella litopenaei</name>
    <dbReference type="NCBI Taxonomy" id="1549748"/>
    <lineage>
        <taxon>Bacteria</taxon>
        <taxon>Pseudomonadati</taxon>
        <taxon>Pseudomonadota</taxon>
        <taxon>Alphaproteobacteria</taxon>
        <taxon>Rhodospirillales</taxon>
        <taxon>Kiloniellaceae</taxon>
        <taxon>Kiloniella</taxon>
    </lineage>
</organism>
<dbReference type="STRING" id="1549748.WH95_06835"/>
<accession>A0A0M2R699</accession>
<dbReference type="Pfam" id="PF07310">
    <property type="entry name" value="PAS_5"/>
    <property type="match status" value="1"/>
</dbReference>
<dbReference type="EMBL" id="LANI01000004">
    <property type="protein sequence ID" value="KKJ77417.1"/>
    <property type="molecule type" value="Genomic_DNA"/>
</dbReference>
<reference evidence="1 2" key="1">
    <citation type="submission" date="2015-03" db="EMBL/GenBank/DDBJ databases">
        <title>Genome sequence of Kiloniella sp. P1-1, isolated from the gut microflora of Pacific white shrimp, Penaeus vannamei.</title>
        <authorList>
            <person name="Shao Z."/>
            <person name="Wang L."/>
            <person name="Li X."/>
        </authorList>
    </citation>
    <scope>NUCLEOTIDE SEQUENCE [LARGE SCALE GENOMIC DNA]</scope>
    <source>
        <strain evidence="1 2">P1-1</strain>
    </source>
</reference>